<protein>
    <submittedName>
        <fullName evidence="2">Uncharacterized protein</fullName>
    </submittedName>
</protein>
<feature type="transmembrane region" description="Helical" evidence="1">
    <location>
        <begin position="12"/>
        <end position="33"/>
    </location>
</feature>
<keyword evidence="1" id="KW-0812">Transmembrane</keyword>
<dbReference type="AlphaFoldDB" id="A0A449BL15"/>
<gene>
    <name evidence="2" type="ORF">NCTC10172_01222</name>
</gene>
<dbReference type="STRING" id="1408416.GCA_000702765_01297"/>
<dbReference type="Proteomes" id="UP000290909">
    <property type="component" value="Chromosome"/>
</dbReference>
<evidence type="ECO:0000256" key="1">
    <source>
        <dbReference type="SAM" id="Phobius"/>
    </source>
</evidence>
<dbReference type="KEGG" id="ahk:NCTC10172_01222"/>
<organism evidence="2 3">
    <name type="scientific">Acholeplasma hippikon</name>
    <dbReference type="NCBI Taxonomy" id="264636"/>
    <lineage>
        <taxon>Bacteria</taxon>
        <taxon>Bacillati</taxon>
        <taxon>Mycoplasmatota</taxon>
        <taxon>Mollicutes</taxon>
        <taxon>Acholeplasmatales</taxon>
        <taxon>Acholeplasmataceae</taxon>
        <taxon>Acholeplasma</taxon>
    </lineage>
</organism>
<name>A0A449BL15_9MOLU</name>
<accession>A0A449BL15</accession>
<keyword evidence="1" id="KW-1133">Transmembrane helix</keyword>
<evidence type="ECO:0000313" key="3">
    <source>
        <dbReference type="Proteomes" id="UP000290909"/>
    </source>
</evidence>
<dbReference type="EMBL" id="LR215050">
    <property type="protein sequence ID" value="VEU83165.1"/>
    <property type="molecule type" value="Genomic_DNA"/>
</dbReference>
<evidence type="ECO:0000313" key="2">
    <source>
        <dbReference type="EMBL" id="VEU83165.1"/>
    </source>
</evidence>
<reference evidence="2 3" key="1">
    <citation type="submission" date="2019-01" db="EMBL/GenBank/DDBJ databases">
        <authorList>
            <consortium name="Pathogen Informatics"/>
        </authorList>
    </citation>
    <scope>NUCLEOTIDE SEQUENCE [LARGE SCALE GENOMIC DNA]</scope>
    <source>
        <strain evidence="2 3">NCTC10172</strain>
    </source>
</reference>
<keyword evidence="1" id="KW-0472">Membrane</keyword>
<keyword evidence="3" id="KW-1185">Reference proteome</keyword>
<dbReference type="RefSeq" id="WP_035370027.1">
    <property type="nucleotide sequence ID" value="NZ_LR215050.1"/>
</dbReference>
<sequence>MKNFLKAKKDLILAISLIVIALLPTFITLFVKGRTLVDLGLLLTAILVIALILPIVNALKRNANKSK</sequence>
<feature type="transmembrane region" description="Helical" evidence="1">
    <location>
        <begin position="39"/>
        <end position="59"/>
    </location>
</feature>
<proteinExistence type="predicted"/>